<evidence type="ECO:0000313" key="4">
    <source>
        <dbReference type="Proteomes" id="UP001432322"/>
    </source>
</evidence>
<dbReference type="AlphaFoldDB" id="A0AAV5V9P4"/>
<reference evidence="3" key="1">
    <citation type="submission" date="2023-10" db="EMBL/GenBank/DDBJ databases">
        <title>Genome assembly of Pristionchus species.</title>
        <authorList>
            <person name="Yoshida K."/>
            <person name="Sommer R.J."/>
        </authorList>
    </citation>
    <scope>NUCLEOTIDE SEQUENCE</scope>
    <source>
        <strain evidence="3">RS5133</strain>
    </source>
</reference>
<proteinExistence type="predicted"/>
<sequence>DQSLLNSLLAFFSMMLILLALAALFLQNVSSEVFTCNEIKLYGILVNTTQVCVVIPAGINVKEEPYLSNLNNTVLVDTSNNEVYGLSEMNTDDNAFCINGVGPWTVISEVPDQFACSSDIYAYAEMIFIFSSEQLNITRTSKAPTLGTYGQGSHTFVAPEGSLLIGKVSSTDEETTLQFYTGAGAAGEECFPLMPEKFIAGTSTVILGPVTTLKIEDDITVELVATAFDDRLFISADPGYEFTLMTSGLANDIQSTRNILVSTAYGINNDAILYDSISITGTIKLDSDVGTVLSIECYHPDEGGKTSEIITQTRDLIMNHNCTSLDITYIGNLDVDRIYRSSEVIYLRISSNSDPILKPATPDGPVTAGPDVTKPLTSRRTTLPRTAPTKAPMSSTDKDSIISTTIAPTTTTSDVETVAIIIS</sequence>
<dbReference type="Proteomes" id="UP001432322">
    <property type="component" value="Unassembled WGS sequence"/>
</dbReference>
<feature type="non-terminal residue" evidence="3">
    <location>
        <position position="1"/>
    </location>
</feature>
<feature type="signal peptide" evidence="2">
    <location>
        <begin position="1"/>
        <end position="31"/>
    </location>
</feature>
<accession>A0AAV5V9P4</accession>
<feature type="compositionally biased region" description="Low complexity" evidence="1">
    <location>
        <begin position="373"/>
        <end position="397"/>
    </location>
</feature>
<evidence type="ECO:0000313" key="3">
    <source>
        <dbReference type="EMBL" id="GMT16342.1"/>
    </source>
</evidence>
<feature type="region of interest" description="Disordered" evidence="1">
    <location>
        <begin position="357"/>
        <end position="397"/>
    </location>
</feature>
<keyword evidence="2" id="KW-0732">Signal</keyword>
<feature type="non-terminal residue" evidence="3">
    <location>
        <position position="423"/>
    </location>
</feature>
<gene>
    <name evidence="3" type="ORF">PFISCL1PPCAC_7639</name>
</gene>
<comment type="caution">
    <text evidence="3">The sequence shown here is derived from an EMBL/GenBank/DDBJ whole genome shotgun (WGS) entry which is preliminary data.</text>
</comment>
<protein>
    <submittedName>
        <fullName evidence="3">Uncharacterized protein</fullName>
    </submittedName>
</protein>
<evidence type="ECO:0000256" key="2">
    <source>
        <dbReference type="SAM" id="SignalP"/>
    </source>
</evidence>
<feature type="chain" id="PRO_5043842914" evidence="2">
    <location>
        <begin position="32"/>
        <end position="423"/>
    </location>
</feature>
<keyword evidence="4" id="KW-1185">Reference proteome</keyword>
<name>A0AAV5V9P4_9BILA</name>
<dbReference type="EMBL" id="BTSY01000002">
    <property type="protein sequence ID" value="GMT16342.1"/>
    <property type="molecule type" value="Genomic_DNA"/>
</dbReference>
<evidence type="ECO:0000256" key="1">
    <source>
        <dbReference type="SAM" id="MobiDB-lite"/>
    </source>
</evidence>
<organism evidence="3 4">
    <name type="scientific">Pristionchus fissidentatus</name>
    <dbReference type="NCBI Taxonomy" id="1538716"/>
    <lineage>
        <taxon>Eukaryota</taxon>
        <taxon>Metazoa</taxon>
        <taxon>Ecdysozoa</taxon>
        <taxon>Nematoda</taxon>
        <taxon>Chromadorea</taxon>
        <taxon>Rhabditida</taxon>
        <taxon>Rhabditina</taxon>
        <taxon>Diplogasteromorpha</taxon>
        <taxon>Diplogasteroidea</taxon>
        <taxon>Neodiplogasteridae</taxon>
        <taxon>Pristionchus</taxon>
    </lineage>
</organism>